<dbReference type="EMBL" id="BMAO01002932">
    <property type="protein sequence ID" value="GFQ84450.1"/>
    <property type="molecule type" value="Genomic_DNA"/>
</dbReference>
<protein>
    <submittedName>
        <fullName evidence="1">Uncharacterized protein</fullName>
    </submittedName>
</protein>
<reference evidence="1" key="1">
    <citation type="submission" date="2020-07" db="EMBL/GenBank/DDBJ databases">
        <title>Multicomponent nature underlies the extraordinary mechanical properties of spider dragline silk.</title>
        <authorList>
            <person name="Kono N."/>
            <person name="Nakamura H."/>
            <person name="Mori M."/>
            <person name="Yoshida Y."/>
            <person name="Ohtoshi R."/>
            <person name="Malay A.D."/>
            <person name="Moran D.A.P."/>
            <person name="Tomita M."/>
            <person name="Numata K."/>
            <person name="Arakawa K."/>
        </authorList>
    </citation>
    <scope>NUCLEOTIDE SEQUENCE</scope>
</reference>
<dbReference type="AlphaFoldDB" id="A0A8X6IWT9"/>
<gene>
    <name evidence="1" type="ORF">TNCT_152111</name>
</gene>
<keyword evidence="2" id="KW-1185">Reference proteome</keyword>
<name>A0A8X6IWT9_TRICU</name>
<dbReference type="Proteomes" id="UP000887116">
    <property type="component" value="Unassembled WGS sequence"/>
</dbReference>
<sequence length="88" mass="9979">MFTDLFTSVNVTPVEINNCQLREDEGQELLGSQRVELDNLLKNHYSIFEVSGEDTPFIELSNNAENNPPCLHYLPTDEYSKEGAVEES</sequence>
<evidence type="ECO:0000313" key="1">
    <source>
        <dbReference type="EMBL" id="GFQ84450.1"/>
    </source>
</evidence>
<dbReference type="OrthoDB" id="420169at2759"/>
<proteinExistence type="predicted"/>
<organism evidence="1 2">
    <name type="scientific">Trichonephila clavata</name>
    <name type="common">Joro spider</name>
    <name type="synonym">Nephila clavata</name>
    <dbReference type="NCBI Taxonomy" id="2740835"/>
    <lineage>
        <taxon>Eukaryota</taxon>
        <taxon>Metazoa</taxon>
        <taxon>Ecdysozoa</taxon>
        <taxon>Arthropoda</taxon>
        <taxon>Chelicerata</taxon>
        <taxon>Arachnida</taxon>
        <taxon>Araneae</taxon>
        <taxon>Araneomorphae</taxon>
        <taxon>Entelegynae</taxon>
        <taxon>Araneoidea</taxon>
        <taxon>Nephilidae</taxon>
        <taxon>Trichonephila</taxon>
    </lineage>
</organism>
<comment type="caution">
    <text evidence="1">The sequence shown here is derived from an EMBL/GenBank/DDBJ whole genome shotgun (WGS) entry which is preliminary data.</text>
</comment>
<evidence type="ECO:0000313" key="2">
    <source>
        <dbReference type="Proteomes" id="UP000887116"/>
    </source>
</evidence>
<accession>A0A8X6IWT9</accession>